<accession>A0AAE0I5R2</accession>
<reference evidence="3" key="1">
    <citation type="journal article" date="2023" name="Mol. Phylogenet. Evol.">
        <title>Genome-scale phylogeny and comparative genomics of the fungal order Sordariales.</title>
        <authorList>
            <person name="Hensen N."/>
            <person name="Bonometti L."/>
            <person name="Westerberg I."/>
            <person name="Brannstrom I.O."/>
            <person name="Guillou S."/>
            <person name="Cros-Aarteil S."/>
            <person name="Calhoun S."/>
            <person name="Haridas S."/>
            <person name="Kuo A."/>
            <person name="Mondo S."/>
            <person name="Pangilinan J."/>
            <person name="Riley R."/>
            <person name="LaButti K."/>
            <person name="Andreopoulos B."/>
            <person name="Lipzen A."/>
            <person name="Chen C."/>
            <person name="Yan M."/>
            <person name="Daum C."/>
            <person name="Ng V."/>
            <person name="Clum A."/>
            <person name="Steindorff A."/>
            <person name="Ohm R.A."/>
            <person name="Martin F."/>
            <person name="Silar P."/>
            <person name="Natvig D.O."/>
            <person name="Lalanne C."/>
            <person name="Gautier V."/>
            <person name="Ament-Velasquez S.L."/>
            <person name="Kruys A."/>
            <person name="Hutchinson M.I."/>
            <person name="Powell A.J."/>
            <person name="Barry K."/>
            <person name="Miller A.N."/>
            <person name="Grigoriev I.V."/>
            <person name="Debuchy R."/>
            <person name="Gladieux P."/>
            <person name="Hiltunen Thoren M."/>
            <person name="Johannesson H."/>
        </authorList>
    </citation>
    <scope>NUCLEOTIDE SEQUENCE</scope>
    <source>
        <strain evidence="3">CBS 118394</strain>
    </source>
</reference>
<organism evidence="3 4">
    <name type="scientific">Apodospora peruviana</name>
    <dbReference type="NCBI Taxonomy" id="516989"/>
    <lineage>
        <taxon>Eukaryota</taxon>
        <taxon>Fungi</taxon>
        <taxon>Dikarya</taxon>
        <taxon>Ascomycota</taxon>
        <taxon>Pezizomycotina</taxon>
        <taxon>Sordariomycetes</taxon>
        <taxon>Sordariomycetidae</taxon>
        <taxon>Sordariales</taxon>
        <taxon>Lasiosphaeriaceae</taxon>
        <taxon>Apodospora</taxon>
    </lineage>
</organism>
<keyword evidence="2" id="KW-1133">Transmembrane helix</keyword>
<evidence type="ECO:0000256" key="1">
    <source>
        <dbReference type="SAM" id="MobiDB-lite"/>
    </source>
</evidence>
<feature type="transmembrane region" description="Helical" evidence="2">
    <location>
        <begin position="257"/>
        <end position="278"/>
    </location>
</feature>
<sequence>MSATAERTPLLEGRQGLPTPNGSYVQDPPIFLRVCHSPWSFMNQEALVYTRAGILAYLTVLEGMLIHYEIDYRKDEQDYSPWRIIFQFSSISFGLLWLYHLVVFCWSFTHLYYPDVDKDDHRWKYRVLAKMSPPAQTMRSRKRFLFSLFYTIAHVFAFMNVIIYWTILVPNGHGHLPKGGEQGGNEGGGDKGGGGNATAVMAPFGNNTGGSVEDIFTSGPWFPRFCILSLWGMSGLIAFFEMMVLNSVRRQVPVRSHIFWLMFALSLYLVWAAIGSILTGHYPFFWMNREEMGKTEIVSAYAAGFVLMGPAVFSFMYGLIGMRENLTQNQHGEHQPQPQPEPEPENQGGFNPRHIAENMIHGAREQVQNITGRGPA</sequence>
<keyword evidence="4" id="KW-1185">Reference proteome</keyword>
<feature type="transmembrane region" description="Helical" evidence="2">
    <location>
        <begin position="298"/>
        <end position="320"/>
    </location>
</feature>
<evidence type="ECO:0000313" key="3">
    <source>
        <dbReference type="EMBL" id="KAK3318809.1"/>
    </source>
</evidence>
<feature type="region of interest" description="Disordered" evidence="1">
    <location>
        <begin position="1"/>
        <end position="22"/>
    </location>
</feature>
<keyword evidence="2" id="KW-0812">Transmembrane</keyword>
<protein>
    <submittedName>
        <fullName evidence="3">Uncharacterized protein</fullName>
    </submittedName>
</protein>
<dbReference type="Proteomes" id="UP001283341">
    <property type="component" value="Unassembled WGS sequence"/>
</dbReference>
<evidence type="ECO:0000313" key="4">
    <source>
        <dbReference type="Proteomes" id="UP001283341"/>
    </source>
</evidence>
<feature type="transmembrane region" description="Helical" evidence="2">
    <location>
        <begin position="48"/>
        <end position="68"/>
    </location>
</feature>
<proteinExistence type="predicted"/>
<dbReference type="EMBL" id="JAUEDM010000004">
    <property type="protein sequence ID" value="KAK3318809.1"/>
    <property type="molecule type" value="Genomic_DNA"/>
</dbReference>
<keyword evidence="2" id="KW-0472">Membrane</keyword>
<name>A0AAE0I5R2_9PEZI</name>
<feature type="transmembrane region" description="Helical" evidence="2">
    <location>
        <begin position="88"/>
        <end position="113"/>
    </location>
</feature>
<feature type="region of interest" description="Disordered" evidence="1">
    <location>
        <begin position="329"/>
        <end position="355"/>
    </location>
</feature>
<reference evidence="3" key="2">
    <citation type="submission" date="2023-06" db="EMBL/GenBank/DDBJ databases">
        <authorList>
            <consortium name="Lawrence Berkeley National Laboratory"/>
            <person name="Haridas S."/>
            <person name="Hensen N."/>
            <person name="Bonometti L."/>
            <person name="Westerberg I."/>
            <person name="Brannstrom I.O."/>
            <person name="Guillou S."/>
            <person name="Cros-Aarteil S."/>
            <person name="Calhoun S."/>
            <person name="Kuo A."/>
            <person name="Mondo S."/>
            <person name="Pangilinan J."/>
            <person name="Riley R."/>
            <person name="Labutti K."/>
            <person name="Andreopoulos B."/>
            <person name="Lipzen A."/>
            <person name="Chen C."/>
            <person name="Yanf M."/>
            <person name="Daum C."/>
            <person name="Ng V."/>
            <person name="Clum A."/>
            <person name="Steindorff A."/>
            <person name="Ohm R."/>
            <person name="Martin F."/>
            <person name="Silar P."/>
            <person name="Natvig D."/>
            <person name="Lalanne C."/>
            <person name="Gautier V."/>
            <person name="Ament-Velasquez S.L."/>
            <person name="Kruys A."/>
            <person name="Hutchinson M.I."/>
            <person name="Powell A.J."/>
            <person name="Barry K."/>
            <person name="Miller A.N."/>
            <person name="Grigoriev I.V."/>
            <person name="Debuchy R."/>
            <person name="Gladieux P."/>
            <person name="Thoren M.H."/>
            <person name="Johannesson H."/>
        </authorList>
    </citation>
    <scope>NUCLEOTIDE SEQUENCE</scope>
    <source>
        <strain evidence="3">CBS 118394</strain>
    </source>
</reference>
<feature type="transmembrane region" description="Helical" evidence="2">
    <location>
        <begin position="144"/>
        <end position="167"/>
    </location>
</feature>
<comment type="caution">
    <text evidence="3">The sequence shown here is derived from an EMBL/GenBank/DDBJ whole genome shotgun (WGS) entry which is preliminary data.</text>
</comment>
<dbReference type="AlphaFoldDB" id="A0AAE0I5R2"/>
<feature type="transmembrane region" description="Helical" evidence="2">
    <location>
        <begin position="221"/>
        <end position="245"/>
    </location>
</feature>
<gene>
    <name evidence="3" type="ORF">B0H66DRAFT_603375</name>
</gene>
<evidence type="ECO:0000256" key="2">
    <source>
        <dbReference type="SAM" id="Phobius"/>
    </source>
</evidence>